<reference evidence="2" key="1">
    <citation type="journal article" date="2014" name="Int. J. Syst. Evol. Microbiol.">
        <title>Complete genome sequence of Corynebacterium casei LMG S-19264T (=DSM 44701T), isolated from a smear-ripened cheese.</title>
        <authorList>
            <consortium name="US DOE Joint Genome Institute (JGI-PGF)"/>
            <person name="Walter F."/>
            <person name="Albersmeier A."/>
            <person name="Kalinowski J."/>
            <person name="Ruckert C."/>
        </authorList>
    </citation>
    <scope>NUCLEOTIDE SEQUENCE</scope>
    <source>
        <strain evidence="2">CGMCC 4.7430</strain>
    </source>
</reference>
<protein>
    <submittedName>
        <fullName evidence="2">Uncharacterized protein</fullName>
    </submittedName>
</protein>
<evidence type="ECO:0000256" key="1">
    <source>
        <dbReference type="SAM" id="MobiDB-lite"/>
    </source>
</evidence>
<name>A0A918A231_9ACTN</name>
<evidence type="ECO:0000313" key="3">
    <source>
        <dbReference type="Proteomes" id="UP000660745"/>
    </source>
</evidence>
<feature type="region of interest" description="Disordered" evidence="1">
    <location>
        <begin position="89"/>
        <end position="138"/>
    </location>
</feature>
<sequence length="138" mass="14930">MKLVVQVKLLPTPQQAAALEATLHAANRAANLVAALAFQQRCFRTFDLRKHTYDQIKADFGLAAQAAQHVIKKVCDAYRTLHANLAAGTWASPDRHAGSKPRPNRSPSGRWRPSPMTTGACPGSMMRGRCRSGRAPGG</sequence>
<dbReference type="AlphaFoldDB" id="A0A918A231"/>
<gene>
    <name evidence="2" type="ORF">GCM10012278_11890</name>
</gene>
<reference evidence="2" key="2">
    <citation type="submission" date="2020-09" db="EMBL/GenBank/DDBJ databases">
        <authorList>
            <person name="Sun Q."/>
            <person name="Zhou Y."/>
        </authorList>
    </citation>
    <scope>NUCLEOTIDE SEQUENCE</scope>
    <source>
        <strain evidence="2">CGMCC 4.7430</strain>
    </source>
</reference>
<organism evidence="2 3">
    <name type="scientific">Nonomuraea glycinis</name>
    <dbReference type="NCBI Taxonomy" id="2047744"/>
    <lineage>
        <taxon>Bacteria</taxon>
        <taxon>Bacillati</taxon>
        <taxon>Actinomycetota</taxon>
        <taxon>Actinomycetes</taxon>
        <taxon>Streptosporangiales</taxon>
        <taxon>Streptosporangiaceae</taxon>
        <taxon>Nonomuraea</taxon>
    </lineage>
</organism>
<dbReference type="Proteomes" id="UP000660745">
    <property type="component" value="Unassembled WGS sequence"/>
</dbReference>
<proteinExistence type="predicted"/>
<accession>A0A918A231</accession>
<dbReference type="EMBL" id="BMNK01000002">
    <property type="protein sequence ID" value="GGP02885.1"/>
    <property type="molecule type" value="Genomic_DNA"/>
</dbReference>
<keyword evidence="3" id="KW-1185">Reference proteome</keyword>
<comment type="caution">
    <text evidence="2">The sequence shown here is derived from an EMBL/GenBank/DDBJ whole genome shotgun (WGS) entry which is preliminary data.</text>
</comment>
<evidence type="ECO:0000313" key="2">
    <source>
        <dbReference type="EMBL" id="GGP02885.1"/>
    </source>
</evidence>